<feature type="domain" description="Lipocalin-like" evidence="1">
    <location>
        <begin position="14"/>
        <end position="150"/>
    </location>
</feature>
<sequence>MTTTTADQLRTGLIGAWTLQSYESSALDGSDVSYPLGTDARGLIMYTPDGYMSAQLMRAGRTPFDRDDPHNAHDNELAAAAGGYMSYAGPFSVVEDGLIAHHVEVSLLPNWIGGIQFRKAHLRDSFLELGPPEPIVLNGVPRNARLVWRRT</sequence>
<dbReference type="Proteomes" id="UP000467130">
    <property type="component" value="Chromosome"/>
</dbReference>
<dbReference type="RefSeq" id="WP_163790199.1">
    <property type="nucleotide sequence ID" value="NZ_AP022587.1"/>
</dbReference>
<accession>A0A7I7Q6Y5</accession>
<evidence type="ECO:0000259" key="1">
    <source>
        <dbReference type="Pfam" id="PF13924"/>
    </source>
</evidence>
<evidence type="ECO:0000313" key="2">
    <source>
        <dbReference type="EMBL" id="BBY22114.1"/>
    </source>
</evidence>
<dbReference type="Pfam" id="PF13924">
    <property type="entry name" value="Lipocalin_5"/>
    <property type="match status" value="1"/>
</dbReference>
<proteinExistence type="predicted"/>
<dbReference type="KEGG" id="msto:MSTO_23190"/>
<protein>
    <recommendedName>
        <fullName evidence="1">Lipocalin-like domain-containing protein</fullName>
    </recommendedName>
</protein>
<dbReference type="EMBL" id="AP022587">
    <property type="protein sequence ID" value="BBY22114.1"/>
    <property type="molecule type" value="Genomic_DNA"/>
</dbReference>
<name>A0A7I7Q6Y5_9MYCO</name>
<dbReference type="InterPro" id="IPR024311">
    <property type="entry name" value="Lipocalin-like"/>
</dbReference>
<organism evidence="2 3">
    <name type="scientific">Mycobacterium stomatepiae</name>
    <dbReference type="NCBI Taxonomy" id="470076"/>
    <lineage>
        <taxon>Bacteria</taxon>
        <taxon>Bacillati</taxon>
        <taxon>Actinomycetota</taxon>
        <taxon>Actinomycetes</taxon>
        <taxon>Mycobacteriales</taxon>
        <taxon>Mycobacteriaceae</taxon>
        <taxon>Mycobacterium</taxon>
        <taxon>Mycobacterium simiae complex</taxon>
    </lineage>
</organism>
<keyword evidence="3" id="KW-1185">Reference proteome</keyword>
<evidence type="ECO:0000313" key="3">
    <source>
        <dbReference type="Proteomes" id="UP000467130"/>
    </source>
</evidence>
<reference evidence="2 3" key="1">
    <citation type="journal article" date="2019" name="Emerg. Microbes Infect.">
        <title>Comprehensive subspecies identification of 175 nontuberculous mycobacteria species based on 7547 genomic profiles.</title>
        <authorList>
            <person name="Matsumoto Y."/>
            <person name="Kinjo T."/>
            <person name="Motooka D."/>
            <person name="Nabeya D."/>
            <person name="Jung N."/>
            <person name="Uechi K."/>
            <person name="Horii T."/>
            <person name="Iida T."/>
            <person name="Fujita J."/>
            <person name="Nakamura S."/>
        </authorList>
    </citation>
    <scope>NUCLEOTIDE SEQUENCE [LARGE SCALE GENOMIC DNA]</scope>
    <source>
        <strain evidence="2 3">JCM 17783</strain>
    </source>
</reference>
<dbReference type="AlphaFoldDB" id="A0A7I7Q6Y5"/>
<gene>
    <name evidence="2" type="ORF">MSTO_23190</name>
</gene>